<evidence type="ECO:0000313" key="2">
    <source>
        <dbReference type="Proteomes" id="UP000029692"/>
    </source>
</evidence>
<dbReference type="EMBL" id="JNUP01000052">
    <property type="protein sequence ID" value="KGE72396.1"/>
    <property type="molecule type" value="Genomic_DNA"/>
</dbReference>
<dbReference type="STRING" id="1480694.DC28_06900"/>
<dbReference type="eggNOG" id="ENOG5031EJN">
    <property type="taxonomic scope" value="Bacteria"/>
</dbReference>
<keyword evidence="2" id="KW-1185">Reference proteome</keyword>
<comment type="caution">
    <text evidence="1">The sequence shown here is derived from an EMBL/GenBank/DDBJ whole genome shotgun (WGS) entry which is preliminary data.</text>
</comment>
<dbReference type="AlphaFoldDB" id="A0A098QXY6"/>
<dbReference type="Proteomes" id="UP000029692">
    <property type="component" value="Unassembled WGS sequence"/>
</dbReference>
<dbReference type="OrthoDB" id="10001094at2"/>
<sequence length="206" mass="21760">MRPGIASTRVSVASQYGSGVQIKVFLEATDGNVLTGARVSAESPGSSIQILGFSQNLGCYTGVFSQLLSGEYEITIASALLDDSIRVAVNHQIPEGKPNITSCTDQSGNNGMLGQSLQGTEDITLEWNSITGTSVYDVSVNQGVIQSWQSATAENTIIIPGNILSEGDYTVAVNAQWVDGDPLLFDPLFYSASESQGASFLLNVQE</sequence>
<reference evidence="1 2" key="1">
    <citation type="submission" date="2014-05" db="EMBL/GenBank/DDBJ databases">
        <title>De novo Genome Sequence of Spirocheata sp.</title>
        <authorList>
            <person name="Shivani Y."/>
            <person name="Subhash Y."/>
            <person name="Tushar L."/>
            <person name="Sasikala C."/>
            <person name="Ramana C.V."/>
        </authorList>
    </citation>
    <scope>NUCLEOTIDE SEQUENCE [LARGE SCALE GENOMIC DNA]</scope>
    <source>
        <strain evidence="1 2">JC230</strain>
    </source>
</reference>
<name>A0A098QXY6_9SPIO</name>
<evidence type="ECO:0008006" key="3">
    <source>
        <dbReference type="Google" id="ProtNLM"/>
    </source>
</evidence>
<organism evidence="1 2">
    <name type="scientific">Spirochaeta lutea</name>
    <dbReference type="NCBI Taxonomy" id="1480694"/>
    <lineage>
        <taxon>Bacteria</taxon>
        <taxon>Pseudomonadati</taxon>
        <taxon>Spirochaetota</taxon>
        <taxon>Spirochaetia</taxon>
        <taxon>Spirochaetales</taxon>
        <taxon>Spirochaetaceae</taxon>
        <taxon>Spirochaeta</taxon>
    </lineage>
</organism>
<gene>
    <name evidence="1" type="ORF">DC28_06900</name>
</gene>
<evidence type="ECO:0000313" key="1">
    <source>
        <dbReference type="EMBL" id="KGE72396.1"/>
    </source>
</evidence>
<protein>
    <recommendedName>
        <fullName evidence="3">Bacterial Ig-like domain-containing protein</fullName>
    </recommendedName>
</protein>
<accession>A0A098QXY6</accession>
<dbReference type="RefSeq" id="WP_037547142.1">
    <property type="nucleotide sequence ID" value="NZ_JNUP01000052.1"/>
</dbReference>
<proteinExistence type="predicted"/>